<dbReference type="AlphaFoldDB" id="A0A1E3K8R7"/>
<feature type="signal peptide" evidence="10">
    <location>
        <begin position="1"/>
        <end position="21"/>
    </location>
</feature>
<evidence type="ECO:0000256" key="8">
    <source>
        <dbReference type="ARBA" id="ARBA00023326"/>
    </source>
</evidence>
<keyword evidence="4" id="KW-0858">Xylan degradation</keyword>
<dbReference type="OrthoDB" id="424610at2759"/>
<evidence type="ECO:0000256" key="5">
    <source>
        <dbReference type="ARBA" id="ARBA00022729"/>
    </source>
</evidence>
<dbReference type="SUPFAM" id="SSF53474">
    <property type="entry name" value="alpha/beta-Hydrolases"/>
    <property type="match status" value="1"/>
</dbReference>
<name>A0A1E3K8R7_9TREE</name>
<keyword evidence="5 10" id="KW-0732">Signal</keyword>
<keyword evidence="6" id="KW-0378">Hydrolase</keyword>
<dbReference type="GO" id="GO:0045493">
    <property type="term" value="P:xylan catabolic process"/>
    <property type="evidence" value="ECO:0007669"/>
    <property type="project" value="UniProtKB-KW"/>
</dbReference>
<comment type="subcellular location">
    <subcellularLocation>
        <location evidence="1">Secreted</location>
    </subcellularLocation>
</comment>
<dbReference type="InterPro" id="IPR029058">
    <property type="entry name" value="AB_hydrolase_fold"/>
</dbReference>
<keyword evidence="7" id="KW-0119">Carbohydrate metabolism</keyword>
<dbReference type="InterPro" id="IPR010126">
    <property type="entry name" value="Esterase_phb"/>
</dbReference>
<dbReference type="PANTHER" id="PTHR38050">
    <property type="match status" value="1"/>
</dbReference>
<dbReference type="PANTHER" id="PTHR38050:SF2">
    <property type="entry name" value="FERULOYL ESTERASE C-RELATED"/>
    <property type="match status" value="1"/>
</dbReference>
<accession>A0A1E3K8R7</accession>
<gene>
    <name evidence="11" type="ORF">I350_03178</name>
</gene>
<evidence type="ECO:0000256" key="9">
    <source>
        <dbReference type="ARBA" id="ARBA00034075"/>
    </source>
</evidence>
<dbReference type="EMBL" id="MEKH01000004">
    <property type="protein sequence ID" value="ODO09574.1"/>
    <property type="molecule type" value="Genomic_DNA"/>
</dbReference>
<dbReference type="Proteomes" id="UP000095149">
    <property type="component" value="Unassembled WGS sequence"/>
</dbReference>
<sequence length="374" mass="40142">MKLLQAFVVLSFLGTPSIVGAAPSKTLFFPRDPNPPPAATHEIAQNFDSDEAFTGTGAWKESPPPPRAAATDGISHVVKRADEPPTGSFNITLPSEREFLLNVPAGYKHGEKHPLVFSFHGANGNKVTQELITGLSDPSLRIANKPFLAVYGQGIANTTADKTAAWLGAPYANTTVDDIAFVYDIIANIASTYNIDSSRIYASGKSNGGGFAALLACRNDTSSLFAAFAPVSPALYEGTMAFHGCQTNRGVPILHSHGVEDQTCPFTGKTPEDGGSGPEEDVRIWRRQWALRNGCVGNYPGQYPVPKVKQVYDGVWEEVWDCPKGEVRALSVEGLGHSWPTTEGLDLSGAPNQTATFNLTSPILVNFFSKHRLP</sequence>
<comment type="caution">
    <text evidence="11">The sequence shown here is derived from an EMBL/GenBank/DDBJ whole genome shotgun (WGS) entry which is preliminary data.</text>
</comment>
<evidence type="ECO:0000256" key="6">
    <source>
        <dbReference type="ARBA" id="ARBA00022801"/>
    </source>
</evidence>
<evidence type="ECO:0000256" key="3">
    <source>
        <dbReference type="ARBA" id="ARBA00022525"/>
    </source>
</evidence>
<comment type="catalytic activity">
    <reaction evidence="9">
        <text>feruloyl-polysaccharide + H2O = ferulate + polysaccharide.</text>
        <dbReference type="EC" id="3.1.1.73"/>
    </reaction>
</comment>
<dbReference type="InterPro" id="IPR043595">
    <property type="entry name" value="FaeB/C/D"/>
</dbReference>
<evidence type="ECO:0000313" key="12">
    <source>
        <dbReference type="Proteomes" id="UP000095149"/>
    </source>
</evidence>
<organism evidence="11 12">
    <name type="scientific">Cryptococcus amylolentus CBS 6273</name>
    <dbReference type="NCBI Taxonomy" id="1296118"/>
    <lineage>
        <taxon>Eukaryota</taxon>
        <taxon>Fungi</taxon>
        <taxon>Dikarya</taxon>
        <taxon>Basidiomycota</taxon>
        <taxon>Agaricomycotina</taxon>
        <taxon>Tremellomycetes</taxon>
        <taxon>Tremellales</taxon>
        <taxon>Cryptococcaceae</taxon>
        <taxon>Cryptococcus</taxon>
    </lineage>
</organism>
<keyword evidence="8" id="KW-0624">Polysaccharide degradation</keyword>
<evidence type="ECO:0000256" key="1">
    <source>
        <dbReference type="ARBA" id="ARBA00004613"/>
    </source>
</evidence>
<feature type="chain" id="PRO_5039538481" description="feruloyl esterase" evidence="10">
    <location>
        <begin position="22"/>
        <end position="374"/>
    </location>
</feature>
<dbReference type="Pfam" id="PF10503">
    <property type="entry name" value="Esterase_PHB"/>
    <property type="match status" value="1"/>
</dbReference>
<evidence type="ECO:0000256" key="10">
    <source>
        <dbReference type="SAM" id="SignalP"/>
    </source>
</evidence>
<evidence type="ECO:0000256" key="4">
    <source>
        <dbReference type="ARBA" id="ARBA00022651"/>
    </source>
</evidence>
<dbReference type="GO" id="GO:0030600">
    <property type="term" value="F:feruloyl esterase activity"/>
    <property type="evidence" value="ECO:0007669"/>
    <property type="project" value="UniProtKB-EC"/>
</dbReference>
<proteinExistence type="predicted"/>
<dbReference type="GO" id="GO:0005576">
    <property type="term" value="C:extracellular region"/>
    <property type="evidence" value="ECO:0007669"/>
    <property type="project" value="UniProtKB-SubCell"/>
</dbReference>
<evidence type="ECO:0000256" key="2">
    <source>
        <dbReference type="ARBA" id="ARBA00013091"/>
    </source>
</evidence>
<reference evidence="11 12" key="1">
    <citation type="submission" date="2016-06" db="EMBL/GenBank/DDBJ databases">
        <title>Evolution of pathogenesis and genome organization in the Tremellales.</title>
        <authorList>
            <person name="Cuomo C."/>
            <person name="Litvintseva A."/>
            <person name="Heitman J."/>
            <person name="Chen Y."/>
            <person name="Sun S."/>
            <person name="Springer D."/>
            <person name="Dromer F."/>
            <person name="Young S."/>
            <person name="Zeng Q."/>
            <person name="Chapman S."/>
            <person name="Gujja S."/>
            <person name="Saif S."/>
            <person name="Birren B."/>
        </authorList>
    </citation>
    <scope>NUCLEOTIDE SEQUENCE [LARGE SCALE GENOMIC DNA]</scope>
    <source>
        <strain evidence="11 12">CBS 6273</strain>
    </source>
</reference>
<protein>
    <recommendedName>
        <fullName evidence="2">feruloyl esterase</fullName>
        <ecNumber evidence="2">3.1.1.73</ecNumber>
    </recommendedName>
</protein>
<dbReference type="EC" id="3.1.1.73" evidence="2"/>
<evidence type="ECO:0000256" key="7">
    <source>
        <dbReference type="ARBA" id="ARBA00023277"/>
    </source>
</evidence>
<dbReference type="Gene3D" id="3.40.50.1820">
    <property type="entry name" value="alpha/beta hydrolase"/>
    <property type="match status" value="1"/>
</dbReference>
<evidence type="ECO:0000313" key="11">
    <source>
        <dbReference type="EMBL" id="ODO09574.1"/>
    </source>
</evidence>
<keyword evidence="3" id="KW-0964">Secreted</keyword>